<evidence type="ECO:0000256" key="1">
    <source>
        <dbReference type="ARBA" id="ARBA00006817"/>
    </source>
</evidence>
<dbReference type="STRING" id="390241.SAMN04488023_10525"/>
<dbReference type="InterPro" id="IPR023393">
    <property type="entry name" value="START-like_dom_sf"/>
</dbReference>
<dbReference type="EMBL" id="FOGG01000005">
    <property type="protein sequence ID" value="SER16670.1"/>
    <property type="molecule type" value="Genomic_DNA"/>
</dbReference>
<dbReference type="SUPFAM" id="SSF55961">
    <property type="entry name" value="Bet v1-like"/>
    <property type="match status" value="1"/>
</dbReference>
<dbReference type="Gene3D" id="3.30.530.20">
    <property type="match status" value="1"/>
</dbReference>
<sequence>MKNDPVIVERVYNAPIEKVWTALTQNEALKSWYFKLEEFKPEVGFKFEFSGGPEDGPQYLHLCEVVEVIEGKKIAYTWRYDGYPGNSTVSWELFDHGEKTLLKLTHEGLETFAENGPDFAKTSFVGGWTYFVNDALKKYLENE</sequence>
<dbReference type="CDD" id="cd07814">
    <property type="entry name" value="SRPBCC_CalC_Aha1-like"/>
    <property type="match status" value="1"/>
</dbReference>
<dbReference type="Proteomes" id="UP000199572">
    <property type="component" value="Unassembled WGS sequence"/>
</dbReference>
<name>A0A1H9LZ28_9SPHI</name>
<comment type="similarity">
    <text evidence="1">Belongs to the AHA1 family.</text>
</comment>
<dbReference type="OrthoDB" id="2355173at2"/>
<dbReference type="AlphaFoldDB" id="A0A1H9LZ28"/>
<keyword evidence="4" id="KW-1185">Reference proteome</keyword>
<reference evidence="4" key="1">
    <citation type="submission" date="2016-10" db="EMBL/GenBank/DDBJ databases">
        <authorList>
            <person name="Varghese N."/>
            <person name="Submissions S."/>
        </authorList>
    </citation>
    <scope>NUCLEOTIDE SEQUENCE [LARGE SCALE GENOMIC DNA]</scope>
    <source>
        <strain evidence="4">DSM 18610</strain>
    </source>
</reference>
<proteinExistence type="inferred from homology"/>
<dbReference type="RefSeq" id="WP_090882188.1">
    <property type="nucleotide sequence ID" value="NZ_FOGG01000005.1"/>
</dbReference>
<evidence type="ECO:0000259" key="2">
    <source>
        <dbReference type="Pfam" id="PF08327"/>
    </source>
</evidence>
<accession>A0A1H9LZ28</accession>
<gene>
    <name evidence="3" type="ORF">SAMN04488023_10525</name>
</gene>
<protein>
    <submittedName>
        <fullName evidence="3">Uncharacterized conserved protein YndB, AHSA1/START domain</fullName>
    </submittedName>
</protein>
<dbReference type="Pfam" id="PF08327">
    <property type="entry name" value="AHSA1"/>
    <property type="match status" value="1"/>
</dbReference>
<feature type="domain" description="Activator of Hsp90 ATPase homologue 1/2-like C-terminal" evidence="2">
    <location>
        <begin position="13"/>
        <end position="141"/>
    </location>
</feature>
<evidence type="ECO:0000313" key="4">
    <source>
        <dbReference type="Proteomes" id="UP000199572"/>
    </source>
</evidence>
<dbReference type="InterPro" id="IPR013538">
    <property type="entry name" value="ASHA1/2-like_C"/>
</dbReference>
<organism evidence="3 4">
    <name type="scientific">Pedobacter rhizosphaerae</name>
    <dbReference type="NCBI Taxonomy" id="390241"/>
    <lineage>
        <taxon>Bacteria</taxon>
        <taxon>Pseudomonadati</taxon>
        <taxon>Bacteroidota</taxon>
        <taxon>Sphingobacteriia</taxon>
        <taxon>Sphingobacteriales</taxon>
        <taxon>Sphingobacteriaceae</taxon>
        <taxon>Pedobacter</taxon>
    </lineage>
</organism>
<evidence type="ECO:0000313" key="3">
    <source>
        <dbReference type="EMBL" id="SER16670.1"/>
    </source>
</evidence>